<proteinExistence type="inferred from homology"/>
<evidence type="ECO:0000256" key="3">
    <source>
        <dbReference type="ARBA" id="ARBA00023239"/>
    </source>
</evidence>
<evidence type="ECO:0000256" key="2">
    <source>
        <dbReference type="ARBA" id="ARBA00022723"/>
    </source>
</evidence>
<dbReference type="Proteomes" id="UP000559404">
    <property type="component" value="Unassembled WGS sequence"/>
</dbReference>
<sequence length="258" mass="26398">MTASSSSPSLAERLRHDEAIVTAWSSLAMPMLAEALGRSGYGAVTLDMQHGQHDIASVREGIAATRLSGAHSVVRTPVDDFASVSRVLDFGAEAVIMPMVNSVDDALALVGAAKFPPMGARSWGPHRAAMLKGESPAAYLAGANRETLALAMIETPAALAALDDILAVDGLDGVFVGPGDLSLTLSAGAEVVPGSDRVQTVAADIAVRTRAAGKIAGIFCNAAEDARGAQKMGFRFMAHGVDMSLLMEAAGAASAVLD</sequence>
<keyword evidence="6" id="KW-1185">Reference proteome</keyword>
<accession>A0A838XP55</accession>
<evidence type="ECO:0000256" key="1">
    <source>
        <dbReference type="ARBA" id="ARBA00005568"/>
    </source>
</evidence>
<dbReference type="InterPro" id="IPR050251">
    <property type="entry name" value="HpcH-HpaI_aldolase"/>
</dbReference>
<dbReference type="Pfam" id="PF03328">
    <property type="entry name" value="HpcH_HpaI"/>
    <property type="match status" value="1"/>
</dbReference>
<dbReference type="PANTHER" id="PTHR30502:SF0">
    <property type="entry name" value="PHOSPHOENOLPYRUVATE CARBOXYLASE FAMILY PROTEIN"/>
    <property type="match status" value="1"/>
</dbReference>
<dbReference type="RefSeq" id="WP_181758707.1">
    <property type="nucleotide sequence ID" value="NZ_BMCR01000002.1"/>
</dbReference>
<gene>
    <name evidence="5" type="ORF">H1W37_02485</name>
</gene>
<reference evidence="5 6" key="2">
    <citation type="submission" date="2020-08" db="EMBL/GenBank/DDBJ databases">
        <title>Stappia taiwanensis sp. nov., isolated from a coastal thermal spring.</title>
        <authorList>
            <person name="Kampfer P."/>
        </authorList>
    </citation>
    <scope>NUCLEOTIDE SEQUENCE [LARGE SCALE GENOMIC DNA]</scope>
    <source>
        <strain evidence="5 6">DSM 23284</strain>
    </source>
</reference>
<name>A0A838XP55_9HYPH</name>
<evidence type="ECO:0000313" key="5">
    <source>
        <dbReference type="EMBL" id="MBA4610508.1"/>
    </source>
</evidence>
<evidence type="ECO:0000259" key="4">
    <source>
        <dbReference type="Pfam" id="PF03328"/>
    </source>
</evidence>
<dbReference type="InterPro" id="IPR040442">
    <property type="entry name" value="Pyrv_kinase-like_dom_sf"/>
</dbReference>
<dbReference type="GO" id="GO:0046872">
    <property type="term" value="F:metal ion binding"/>
    <property type="evidence" value="ECO:0007669"/>
    <property type="project" value="UniProtKB-KW"/>
</dbReference>
<dbReference type="InterPro" id="IPR015813">
    <property type="entry name" value="Pyrv/PenolPyrv_kinase-like_dom"/>
</dbReference>
<comment type="similarity">
    <text evidence="1">Belongs to the HpcH/HpaI aldolase family.</text>
</comment>
<dbReference type="InterPro" id="IPR005000">
    <property type="entry name" value="Aldolase/citrate-lyase_domain"/>
</dbReference>
<dbReference type="Gene3D" id="3.20.20.60">
    <property type="entry name" value="Phosphoenolpyruvate-binding domains"/>
    <property type="match status" value="1"/>
</dbReference>
<dbReference type="GO" id="GO:0016832">
    <property type="term" value="F:aldehyde-lyase activity"/>
    <property type="evidence" value="ECO:0007669"/>
    <property type="project" value="TreeGrafter"/>
</dbReference>
<organism evidence="5 6">
    <name type="scientific">Stappia taiwanensis</name>
    <dbReference type="NCBI Taxonomy" id="992267"/>
    <lineage>
        <taxon>Bacteria</taxon>
        <taxon>Pseudomonadati</taxon>
        <taxon>Pseudomonadota</taxon>
        <taxon>Alphaproteobacteria</taxon>
        <taxon>Hyphomicrobiales</taxon>
        <taxon>Stappiaceae</taxon>
        <taxon>Stappia</taxon>
    </lineage>
</organism>
<dbReference type="PANTHER" id="PTHR30502">
    <property type="entry name" value="2-KETO-3-DEOXY-L-RHAMNONATE ALDOLASE"/>
    <property type="match status" value="1"/>
</dbReference>
<evidence type="ECO:0000313" key="6">
    <source>
        <dbReference type="Proteomes" id="UP000559404"/>
    </source>
</evidence>
<feature type="domain" description="HpcH/HpaI aldolase/citrate lyase" evidence="4">
    <location>
        <begin position="23"/>
        <end position="248"/>
    </location>
</feature>
<dbReference type="GO" id="GO:0005737">
    <property type="term" value="C:cytoplasm"/>
    <property type="evidence" value="ECO:0007669"/>
    <property type="project" value="TreeGrafter"/>
</dbReference>
<dbReference type="SUPFAM" id="SSF51621">
    <property type="entry name" value="Phosphoenolpyruvate/pyruvate domain"/>
    <property type="match status" value="1"/>
</dbReference>
<keyword evidence="2" id="KW-0479">Metal-binding</keyword>
<reference evidence="5 6" key="1">
    <citation type="submission" date="2020-07" db="EMBL/GenBank/DDBJ databases">
        <authorList>
            <person name="Li M."/>
        </authorList>
    </citation>
    <scope>NUCLEOTIDE SEQUENCE [LARGE SCALE GENOMIC DNA]</scope>
    <source>
        <strain evidence="5 6">DSM 23284</strain>
    </source>
</reference>
<keyword evidence="3" id="KW-0456">Lyase</keyword>
<comment type="caution">
    <text evidence="5">The sequence shown here is derived from an EMBL/GenBank/DDBJ whole genome shotgun (WGS) entry which is preliminary data.</text>
</comment>
<dbReference type="EMBL" id="JACEON010000002">
    <property type="protein sequence ID" value="MBA4610508.1"/>
    <property type="molecule type" value="Genomic_DNA"/>
</dbReference>
<dbReference type="AlphaFoldDB" id="A0A838XP55"/>
<protein>
    <submittedName>
        <fullName evidence="5">Hydroxyacid aldolase</fullName>
    </submittedName>
</protein>